<keyword evidence="1" id="KW-1133">Transmembrane helix</keyword>
<feature type="transmembrane region" description="Helical" evidence="1">
    <location>
        <begin position="119"/>
        <end position="143"/>
    </location>
</feature>
<feature type="transmembrane region" description="Helical" evidence="1">
    <location>
        <begin position="193"/>
        <end position="209"/>
    </location>
</feature>
<dbReference type="HOGENOM" id="CLU_051674_1_1_11"/>
<sequence>MLENPGVAGARARTESEPVSLRRAIASEWIKFRTLRSTWAVLGVAMVAMVAIGLIVAYNTRHLTSNLQANDIAPSSTLQGYYLGQLLIGALGVLFVSGEYSTGMIRATLAAVPRRIPVIWAKLAVFVGVVATSMIVMSFVAFLAAQGLLSHYRPGYSLSDPGVLRVVLGTGVYLTLIGVVGGILAWIVRSTPGALTAFVGVVLVVPVLFEDTLGNWGKNVGKFLPGSAGGAFASSLPEGYALTPAWGFVVLLGWVVLGLAASAILLRRRDA</sequence>
<keyword evidence="1 2" id="KW-0812">Transmembrane</keyword>
<dbReference type="STRING" id="479433.Caci_6531"/>
<dbReference type="EMBL" id="CP001700">
    <property type="protein sequence ID" value="ACU75379.1"/>
    <property type="molecule type" value="Genomic_DNA"/>
</dbReference>
<dbReference type="Proteomes" id="UP000000851">
    <property type="component" value="Chromosome"/>
</dbReference>
<feature type="transmembrane region" description="Helical" evidence="1">
    <location>
        <begin position="80"/>
        <end position="98"/>
    </location>
</feature>
<gene>
    <name evidence="2" type="ordered locus">Caci_6531</name>
</gene>
<name>C7PY89_CATAD</name>
<dbReference type="eggNOG" id="COG1277">
    <property type="taxonomic scope" value="Bacteria"/>
</dbReference>
<keyword evidence="1" id="KW-0472">Membrane</keyword>
<protein>
    <submittedName>
        <fullName evidence="2">Putative ABC transporter transmembrane protein</fullName>
    </submittedName>
</protein>
<feature type="transmembrane region" description="Helical" evidence="1">
    <location>
        <begin position="39"/>
        <end position="60"/>
    </location>
</feature>
<feature type="transmembrane region" description="Helical" evidence="1">
    <location>
        <begin position="245"/>
        <end position="266"/>
    </location>
</feature>
<evidence type="ECO:0000313" key="2">
    <source>
        <dbReference type="EMBL" id="ACU75379.1"/>
    </source>
</evidence>
<evidence type="ECO:0000256" key="1">
    <source>
        <dbReference type="SAM" id="Phobius"/>
    </source>
</evidence>
<dbReference type="KEGG" id="cai:Caci_6531"/>
<dbReference type="InParanoid" id="C7PY89"/>
<reference evidence="2 3" key="1">
    <citation type="journal article" date="2009" name="Stand. Genomic Sci.">
        <title>Complete genome sequence of Catenulispora acidiphila type strain (ID 139908).</title>
        <authorList>
            <person name="Copeland A."/>
            <person name="Lapidus A."/>
            <person name="Glavina Del Rio T."/>
            <person name="Nolan M."/>
            <person name="Lucas S."/>
            <person name="Chen F."/>
            <person name="Tice H."/>
            <person name="Cheng J.F."/>
            <person name="Bruce D."/>
            <person name="Goodwin L."/>
            <person name="Pitluck S."/>
            <person name="Mikhailova N."/>
            <person name="Pati A."/>
            <person name="Ivanova N."/>
            <person name="Mavromatis K."/>
            <person name="Chen A."/>
            <person name="Palaniappan K."/>
            <person name="Chain P."/>
            <person name="Land M."/>
            <person name="Hauser L."/>
            <person name="Chang Y.J."/>
            <person name="Jeffries C.D."/>
            <person name="Chertkov O."/>
            <person name="Brettin T."/>
            <person name="Detter J.C."/>
            <person name="Han C."/>
            <person name="Ali Z."/>
            <person name="Tindall B.J."/>
            <person name="Goker M."/>
            <person name="Bristow J."/>
            <person name="Eisen J.A."/>
            <person name="Markowitz V."/>
            <person name="Hugenholtz P."/>
            <person name="Kyrpides N.C."/>
            <person name="Klenk H.P."/>
        </authorList>
    </citation>
    <scope>NUCLEOTIDE SEQUENCE [LARGE SCALE GENOMIC DNA]</scope>
    <source>
        <strain evidence="3">DSM 44928 / JCM 14897 / NBRC 102108 / NRRL B-24433 / ID139908</strain>
    </source>
</reference>
<organism evidence="2 3">
    <name type="scientific">Catenulispora acidiphila (strain DSM 44928 / JCM 14897 / NBRC 102108 / NRRL B-24433 / ID139908)</name>
    <dbReference type="NCBI Taxonomy" id="479433"/>
    <lineage>
        <taxon>Bacteria</taxon>
        <taxon>Bacillati</taxon>
        <taxon>Actinomycetota</taxon>
        <taxon>Actinomycetes</taxon>
        <taxon>Catenulisporales</taxon>
        <taxon>Catenulisporaceae</taxon>
        <taxon>Catenulispora</taxon>
    </lineage>
</organism>
<evidence type="ECO:0000313" key="3">
    <source>
        <dbReference type="Proteomes" id="UP000000851"/>
    </source>
</evidence>
<dbReference type="AlphaFoldDB" id="C7PY89"/>
<dbReference type="Pfam" id="PF12730">
    <property type="entry name" value="ABC2_membrane_4"/>
    <property type="match status" value="1"/>
</dbReference>
<keyword evidence="3" id="KW-1185">Reference proteome</keyword>
<proteinExistence type="predicted"/>
<feature type="transmembrane region" description="Helical" evidence="1">
    <location>
        <begin position="163"/>
        <end position="186"/>
    </location>
</feature>
<accession>C7PY89</accession>